<feature type="compositionally biased region" description="Low complexity" evidence="2">
    <location>
        <begin position="11"/>
        <end position="22"/>
    </location>
</feature>
<gene>
    <name evidence="3" type="primary">Contig4962.g5301</name>
    <name evidence="3" type="ORF">STYLEM_4957</name>
</gene>
<feature type="region of interest" description="Disordered" evidence="2">
    <location>
        <begin position="1"/>
        <end position="25"/>
    </location>
</feature>
<dbReference type="Proteomes" id="UP000039865">
    <property type="component" value="Unassembled WGS sequence"/>
</dbReference>
<dbReference type="EMBL" id="CCKQ01004810">
    <property type="protein sequence ID" value="CDW75961.1"/>
    <property type="molecule type" value="Genomic_DNA"/>
</dbReference>
<sequence>MSSNKKQRLYQKMQDQFIQKQQQTDHERQIKLQKIKSQSVPLDKMNIEAHQQVYDQIKNQHQYDRINQGLNQITDLNLKNLYKNPILKKLKQQDQEVKEQQVKQLEDKRQLISKKDQYAQFVREVFKPQVIRTTQARSQDRNGQLKEQFQEEGRKVKLPKIKLGGFYELQELVKLADPDFQLKEDENIESDDEPDQIFKDQTKLNKDQSNIRLKGNFSKNTILKNERQQYSQQNLIKLVPMVQKQSQHQNINGKQNHSNKMKRNESDSSFDSNCSECQRHRAQKSQSTSQIRQRREHKKHPWERKAMQKEIMIKQSMRDESVKETQDINSKFLGALKAKLSIIDSFEL</sequence>
<keyword evidence="1" id="KW-0175">Coiled coil</keyword>
<proteinExistence type="predicted"/>
<accession>A0A078A145</accession>
<dbReference type="InParanoid" id="A0A078A145"/>
<evidence type="ECO:0000256" key="1">
    <source>
        <dbReference type="SAM" id="Coils"/>
    </source>
</evidence>
<evidence type="ECO:0000313" key="3">
    <source>
        <dbReference type="EMBL" id="CDW75961.1"/>
    </source>
</evidence>
<feature type="compositionally biased region" description="Basic residues" evidence="2">
    <location>
        <begin position="292"/>
        <end position="302"/>
    </location>
</feature>
<organism evidence="3 4">
    <name type="scientific">Stylonychia lemnae</name>
    <name type="common">Ciliate</name>
    <dbReference type="NCBI Taxonomy" id="5949"/>
    <lineage>
        <taxon>Eukaryota</taxon>
        <taxon>Sar</taxon>
        <taxon>Alveolata</taxon>
        <taxon>Ciliophora</taxon>
        <taxon>Intramacronucleata</taxon>
        <taxon>Spirotrichea</taxon>
        <taxon>Stichotrichia</taxon>
        <taxon>Sporadotrichida</taxon>
        <taxon>Oxytrichidae</taxon>
        <taxon>Stylonychinae</taxon>
        <taxon>Stylonychia</taxon>
    </lineage>
</organism>
<feature type="coiled-coil region" evidence="1">
    <location>
        <begin position="88"/>
        <end position="115"/>
    </location>
</feature>
<reference evidence="3 4" key="1">
    <citation type="submission" date="2014-06" db="EMBL/GenBank/DDBJ databases">
        <authorList>
            <person name="Swart Estienne"/>
        </authorList>
    </citation>
    <scope>NUCLEOTIDE SEQUENCE [LARGE SCALE GENOMIC DNA]</scope>
    <source>
        <strain evidence="3 4">130c</strain>
    </source>
</reference>
<evidence type="ECO:0000313" key="4">
    <source>
        <dbReference type="Proteomes" id="UP000039865"/>
    </source>
</evidence>
<feature type="compositionally biased region" description="Polar residues" evidence="2">
    <location>
        <begin position="267"/>
        <end position="276"/>
    </location>
</feature>
<dbReference type="AlphaFoldDB" id="A0A078A145"/>
<evidence type="ECO:0000256" key="2">
    <source>
        <dbReference type="SAM" id="MobiDB-lite"/>
    </source>
</evidence>
<name>A0A078A145_STYLE</name>
<protein>
    <submittedName>
        <fullName evidence="3">Uncharacterized protein</fullName>
    </submittedName>
</protein>
<feature type="compositionally biased region" description="Polar residues" evidence="2">
    <location>
        <begin position="243"/>
        <end position="258"/>
    </location>
</feature>
<keyword evidence="4" id="KW-1185">Reference proteome</keyword>
<feature type="region of interest" description="Disordered" evidence="2">
    <location>
        <begin position="243"/>
        <end position="308"/>
    </location>
</feature>